<evidence type="ECO:0000313" key="2">
    <source>
        <dbReference type="EMBL" id="CAF4443644.1"/>
    </source>
</evidence>
<dbReference type="AlphaFoldDB" id="A0A820RLZ2"/>
<proteinExistence type="predicted"/>
<reference evidence="2" key="1">
    <citation type="submission" date="2021-02" db="EMBL/GenBank/DDBJ databases">
        <authorList>
            <person name="Nowell W R."/>
        </authorList>
    </citation>
    <scope>NUCLEOTIDE SEQUENCE</scope>
</reference>
<organism evidence="2 3">
    <name type="scientific">Adineta steineri</name>
    <dbReference type="NCBI Taxonomy" id="433720"/>
    <lineage>
        <taxon>Eukaryota</taxon>
        <taxon>Metazoa</taxon>
        <taxon>Spiralia</taxon>
        <taxon>Gnathifera</taxon>
        <taxon>Rotifera</taxon>
        <taxon>Eurotatoria</taxon>
        <taxon>Bdelloidea</taxon>
        <taxon>Adinetida</taxon>
        <taxon>Adinetidae</taxon>
        <taxon>Adineta</taxon>
    </lineage>
</organism>
<dbReference type="Proteomes" id="UP000663844">
    <property type="component" value="Unassembled WGS sequence"/>
</dbReference>
<feature type="region of interest" description="Disordered" evidence="1">
    <location>
        <begin position="1"/>
        <end position="21"/>
    </location>
</feature>
<accession>A0A820RLZ2</accession>
<sequence>MPDDDPLSKDRNASYNVQSNLTNKQEQDRLKLVEYITDDCHATTILAFTIGEYL</sequence>
<feature type="compositionally biased region" description="Basic and acidic residues" evidence="1">
    <location>
        <begin position="1"/>
        <end position="12"/>
    </location>
</feature>
<evidence type="ECO:0000313" key="3">
    <source>
        <dbReference type="Proteomes" id="UP000663844"/>
    </source>
</evidence>
<name>A0A820RLZ2_9BILA</name>
<dbReference type="EMBL" id="CAJOAZ010031923">
    <property type="protein sequence ID" value="CAF4443644.1"/>
    <property type="molecule type" value="Genomic_DNA"/>
</dbReference>
<comment type="caution">
    <text evidence="2">The sequence shown here is derived from an EMBL/GenBank/DDBJ whole genome shotgun (WGS) entry which is preliminary data.</text>
</comment>
<protein>
    <submittedName>
        <fullName evidence="2">Uncharacterized protein</fullName>
    </submittedName>
</protein>
<feature type="non-terminal residue" evidence="2">
    <location>
        <position position="1"/>
    </location>
</feature>
<gene>
    <name evidence="2" type="ORF">OXD698_LOCUS53969</name>
</gene>
<evidence type="ECO:0000256" key="1">
    <source>
        <dbReference type="SAM" id="MobiDB-lite"/>
    </source>
</evidence>